<dbReference type="InterPro" id="IPR001226">
    <property type="entry name" value="Flavodoxin_CS"/>
</dbReference>
<evidence type="ECO:0000259" key="1">
    <source>
        <dbReference type="PROSITE" id="PS50902"/>
    </source>
</evidence>
<dbReference type="Pfam" id="PF00258">
    <property type="entry name" value="Flavodoxin_1"/>
    <property type="match status" value="1"/>
</dbReference>
<dbReference type="HOGENOM" id="CLU_017490_0_0_2"/>
<dbReference type="InterPro" id="IPR036866">
    <property type="entry name" value="RibonucZ/Hydroxyglut_hydro"/>
</dbReference>
<dbReference type="KEGG" id="mac:MA_3743"/>
<sequence length="405" mass="45278">MGDMETEKTDGAVEIARGVYWVGAIDWNGRDFHGFTTPGGTTYNSYLVVGEKTALIDTVKAPFAGEMLRRITQIIDPSKLDYIVVNHMELDHAGSLAELKKQTDAKIFITKRGVDILNGYFRGLGSENWDLEVVQTGDELDLGGKTLMFLEATMLHWPDSMETFLKEDRILFSNDGFGQHIATSKRYDFEVGDVIPDAAEYYANILMPFHMPLLRFMGVLDKMGVDPLQIAPSHGIIWKQDLKKILEAYRAWANGEVNEKVLVIYDTMWGSTEIMATEIAEAVRAAGVEVKLLNLRKNTRNHIMKEMLDAAAFAVGSPTLNNGLFPTVGDFLVYLKGLRPQKKKAVAFGSYGWGGGAVKTVEKELKDTGIEVLEPGLQIRYRPYEKELERCRKLGEQLAAVAKEQ</sequence>
<dbReference type="InterPro" id="IPR029039">
    <property type="entry name" value="Flavoprotein-like_sf"/>
</dbReference>
<dbReference type="PROSITE" id="PS50902">
    <property type="entry name" value="FLAVODOXIN_LIKE"/>
    <property type="match status" value="1"/>
</dbReference>
<dbReference type="GO" id="GO:0046872">
    <property type="term" value="F:metal ion binding"/>
    <property type="evidence" value="ECO:0007669"/>
    <property type="project" value="InterPro"/>
</dbReference>
<keyword evidence="3" id="KW-1185">Reference proteome</keyword>
<accession>Q8TJN6</accession>
<dbReference type="PANTHER" id="PTHR43717:SF1">
    <property type="entry name" value="ANAEROBIC NITRIC OXIDE REDUCTASE FLAVORUBREDOXIN"/>
    <property type="match status" value="1"/>
</dbReference>
<proteinExistence type="predicted"/>
<protein>
    <submittedName>
        <fullName evidence="2">Flavoprotein A</fullName>
    </submittedName>
</protein>
<dbReference type="EnsemblBacteria" id="AAM07096">
    <property type="protein sequence ID" value="AAM07096"/>
    <property type="gene ID" value="MA_3743"/>
</dbReference>
<evidence type="ECO:0000313" key="3">
    <source>
        <dbReference type="Proteomes" id="UP000002487"/>
    </source>
</evidence>
<dbReference type="STRING" id="188937.MA_3743"/>
<dbReference type="PANTHER" id="PTHR43717">
    <property type="entry name" value="ANAEROBIC NITRIC OXIDE REDUCTASE FLAVORUBREDOXIN"/>
    <property type="match status" value="1"/>
</dbReference>
<evidence type="ECO:0000313" key="2">
    <source>
        <dbReference type="EMBL" id="AAM07096.1"/>
    </source>
</evidence>
<dbReference type="SUPFAM" id="SSF52218">
    <property type="entry name" value="Flavoproteins"/>
    <property type="match status" value="1"/>
</dbReference>
<dbReference type="PhylomeDB" id="Q8TJN6"/>
<dbReference type="SMART" id="SM00849">
    <property type="entry name" value="Lactamase_B"/>
    <property type="match status" value="1"/>
</dbReference>
<dbReference type="InterPro" id="IPR016440">
    <property type="entry name" value="Rubredoxin-O_OxRdtase"/>
</dbReference>
<dbReference type="InParanoid" id="Q8TJN6"/>
<dbReference type="PIRSF" id="PIRSF005243">
    <property type="entry name" value="ROO"/>
    <property type="match status" value="1"/>
</dbReference>
<dbReference type="AlphaFoldDB" id="Q8TJN6"/>
<reference evidence="2 3" key="1">
    <citation type="journal article" date="2002" name="Genome Res.">
        <title>The genome of Methanosarcina acetivorans reveals extensive metabolic and physiological diversity.</title>
        <authorList>
            <person name="Galagan J.E."/>
            <person name="Nusbaum C."/>
            <person name="Roy A."/>
            <person name="Endrizzi M.G."/>
            <person name="Macdonald P."/>
            <person name="FitzHugh W."/>
            <person name="Calvo S."/>
            <person name="Engels R."/>
            <person name="Smirnov S."/>
            <person name="Atnoor D."/>
            <person name="Brown A."/>
            <person name="Allen N."/>
            <person name="Naylor J."/>
            <person name="Stange-Thomann N."/>
            <person name="DeArellano K."/>
            <person name="Johnson R."/>
            <person name="Linton L."/>
            <person name="McEwan P."/>
            <person name="McKernan K."/>
            <person name="Talamas J."/>
            <person name="Tirrell A."/>
            <person name="Ye W."/>
            <person name="Zimmer A."/>
            <person name="Barber R.D."/>
            <person name="Cann I."/>
            <person name="Graham D.E."/>
            <person name="Grahame D.A."/>
            <person name="Guss A."/>
            <person name="Hedderich R."/>
            <person name="Ingram-Smith C."/>
            <person name="Kuettner C.H."/>
            <person name="Krzycki J.A."/>
            <person name="Leigh J.A."/>
            <person name="Li W."/>
            <person name="Liu J."/>
            <person name="Mukhopadhyay B."/>
            <person name="Reeve J.N."/>
            <person name="Smith K."/>
            <person name="Springer T.A."/>
            <person name="Umayam L.A."/>
            <person name="White O."/>
            <person name="White R.H."/>
            <person name="de Macario E.C."/>
            <person name="Ferry J.G."/>
            <person name="Jarrell K.F."/>
            <person name="Jing H."/>
            <person name="Macario A.J.L."/>
            <person name="Paulsen I."/>
            <person name="Pritchett M."/>
            <person name="Sowers K.R."/>
            <person name="Swanson R.V."/>
            <person name="Zinder S.H."/>
            <person name="Lander E."/>
            <person name="Metcalf W.W."/>
            <person name="Birren B."/>
        </authorList>
    </citation>
    <scope>NUCLEOTIDE SEQUENCE [LARGE SCALE GENOMIC DNA]</scope>
    <source>
        <strain evidence="3">ATCC 35395 / DSM 2834 / JCM 12185 / C2A</strain>
    </source>
</reference>
<organism evidence="2 3">
    <name type="scientific">Methanosarcina acetivorans (strain ATCC 35395 / DSM 2834 / JCM 12185 / C2A)</name>
    <dbReference type="NCBI Taxonomy" id="188937"/>
    <lineage>
        <taxon>Archaea</taxon>
        <taxon>Methanobacteriati</taxon>
        <taxon>Methanobacteriota</taxon>
        <taxon>Stenosarchaea group</taxon>
        <taxon>Methanomicrobia</taxon>
        <taxon>Methanosarcinales</taxon>
        <taxon>Methanosarcinaceae</taxon>
        <taxon>Methanosarcina</taxon>
    </lineage>
</organism>
<dbReference type="GO" id="GO:0009055">
    <property type="term" value="F:electron transfer activity"/>
    <property type="evidence" value="ECO:0007669"/>
    <property type="project" value="InterPro"/>
</dbReference>
<dbReference type="EMBL" id="AE010299">
    <property type="protein sequence ID" value="AAM07096.1"/>
    <property type="molecule type" value="Genomic_DNA"/>
</dbReference>
<dbReference type="Proteomes" id="UP000002487">
    <property type="component" value="Chromosome"/>
</dbReference>
<feature type="domain" description="Flavodoxin-like" evidence="1">
    <location>
        <begin position="261"/>
        <end position="399"/>
    </location>
</feature>
<dbReference type="FunCoup" id="Q8TJN6">
    <property type="interactions" value="1"/>
</dbReference>
<dbReference type="InterPro" id="IPR008254">
    <property type="entry name" value="Flavodoxin/NO_synth"/>
</dbReference>
<dbReference type="InterPro" id="IPR045761">
    <property type="entry name" value="ODP_dom"/>
</dbReference>
<dbReference type="GO" id="GO:0010181">
    <property type="term" value="F:FMN binding"/>
    <property type="evidence" value="ECO:0007669"/>
    <property type="project" value="InterPro"/>
</dbReference>
<dbReference type="GO" id="GO:0016491">
    <property type="term" value="F:oxidoreductase activity"/>
    <property type="evidence" value="ECO:0000318"/>
    <property type="project" value="GO_Central"/>
</dbReference>
<dbReference type="Gene3D" id="3.60.15.10">
    <property type="entry name" value="Ribonuclease Z/Hydroxyacylglutathione hydrolase-like"/>
    <property type="match status" value="1"/>
</dbReference>
<name>Q8TJN6_METAC</name>
<dbReference type="SUPFAM" id="SSF56281">
    <property type="entry name" value="Metallo-hydrolase/oxidoreductase"/>
    <property type="match status" value="1"/>
</dbReference>
<dbReference type="Pfam" id="PF19583">
    <property type="entry name" value="ODP"/>
    <property type="match status" value="1"/>
</dbReference>
<dbReference type="Gene3D" id="3.40.50.360">
    <property type="match status" value="1"/>
</dbReference>
<dbReference type="InterPro" id="IPR001279">
    <property type="entry name" value="Metallo-B-lactamas"/>
</dbReference>
<dbReference type="CDD" id="cd07709">
    <property type="entry name" value="flavodiiron_proteins_MBL-fold"/>
    <property type="match status" value="1"/>
</dbReference>
<gene>
    <name evidence="2" type="primary">fprA</name>
    <name evidence="2" type="ordered locus">MA_3743</name>
</gene>
<dbReference type="PROSITE" id="PS00201">
    <property type="entry name" value="FLAVODOXIN"/>
    <property type="match status" value="1"/>
</dbReference>